<evidence type="ECO:0000313" key="4">
    <source>
        <dbReference type="EMBL" id="MYL17542.1"/>
    </source>
</evidence>
<feature type="compositionally biased region" description="Low complexity" evidence="2">
    <location>
        <begin position="355"/>
        <end position="373"/>
    </location>
</feature>
<feature type="compositionally biased region" description="Polar residues" evidence="2">
    <location>
        <begin position="1"/>
        <end position="20"/>
    </location>
</feature>
<feature type="region of interest" description="Disordered" evidence="2">
    <location>
        <begin position="1"/>
        <end position="35"/>
    </location>
</feature>
<feature type="compositionally biased region" description="Gly residues" evidence="2">
    <location>
        <begin position="266"/>
        <end position="354"/>
    </location>
</feature>
<evidence type="ECO:0000256" key="1">
    <source>
        <dbReference type="ARBA" id="ARBA00022729"/>
    </source>
</evidence>
<dbReference type="Proteomes" id="UP000460194">
    <property type="component" value="Unassembled WGS sequence"/>
</dbReference>
<gene>
    <name evidence="4" type="ORF">GLW36_12935</name>
</gene>
<feature type="compositionally biased region" description="Gly residues" evidence="2">
    <location>
        <begin position="412"/>
        <end position="424"/>
    </location>
</feature>
<name>A0A6B1I9L4_9EURY</name>
<feature type="compositionally biased region" description="Polar residues" evidence="2">
    <location>
        <begin position="226"/>
        <end position="238"/>
    </location>
</feature>
<evidence type="ECO:0000259" key="3">
    <source>
        <dbReference type="Pfam" id="PF18204"/>
    </source>
</evidence>
<accession>A0A6B1I9L4</accession>
<feature type="domain" description="PGF-CTERM archaeal protein-sorting signal" evidence="3">
    <location>
        <begin position="497"/>
        <end position="518"/>
    </location>
</feature>
<feature type="region of interest" description="Disordered" evidence="2">
    <location>
        <begin position="223"/>
        <end position="486"/>
    </location>
</feature>
<reference evidence="4 5" key="1">
    <citation type="submission" date="2019-11" db="EMBL/GenBank/DDBJ databases">
        <title>Genome sequences of 17 halophilic strains isolated from different environments.</title>
        <authorList>
            <person name="Furrow R.E."/>
        </authorList>
    </citation>
    <scope>NUCLEOTIDE SEQUENCE [LARGE SCALE GENOMIC DNA]</scope>
    <source>
        <strain evidence="4 5">22517_05_Cabo</strain>
    </source>
</reference>
<dbReference type="EMBL" id="WMEO01000024">
    <property type="protein sequence ID" value="MYL17542.1"/>
    <property type="molecule type" value="Genomic_DNA"/>
</dbReference>
<protein>
    <recommendedName>
        <fullName evidence="3">PGF-CTERM archaeal protein-sorting signal domain-containing protein</fullName>
    </recommendedName>
</protein>
<feature type="compositionally biased region" description="Low complexity" evidence="2">
    <location>
        <begin position="246"/>
        <end position="265"/>
    </location>
</feature>
<dbReference type="AlphaFoldDB" id="A0A6B1I9L4"/>
<organism evidence="4 5">
    <name type="scientific">Halorubrum distributum</name>
    <dbReference type="NCBI Taxonomy" id="29283"/>
    <lineage>
        <taxon>Archaea</taxon>
        <taxon>Methanobacteriati</taxon>
        <taxon>Methanobacteriota</taxon>
        <taxon>Stenosarchaea group</taxon>
        <taxon>Halobacteria</taxon>
        <taxon>Halobacteriales</taxon>
        <taxon>Haloferacaceae</taxon>
        <taxon>Halorubrum</taxon>
        <taxon>Halorubrum distributum group</taxon>
    </lineage>
</organism>
<dbReference type="InterPro" id="IPR026371">
    <property type="entry name" value="PGF_CTERM"/>
</dbReference>
<sequence length="522" mass="49810">MTVNTYASPESPSEFVTTGSGIDVESVTGDTAPLSPGTYDLTLRSEHGTEVGTDTATVTVEPRSTSDLTAYTTRSVASGEFENASAVREAIADGTLTPATTATANDTVVYAVNATGLTGLPAAANASLERGADLDRLDGLSFGVAPTGADDGDESTDGDGLGRTLNGSGIHLDRQGLYLVVDGERAFGTETLPEPGATFEAEFRVDDDRLRRTAADDRHRAATELTYATDSTDGSIATESGDDSTEASASTDSEASGSTSSTGGSDAIGGGSAGGGSTGGSSTGGGSTGGGSTGGGSTGGSSTGGSSTGGSSTGGSSTGGGSTGGSSTGGSSTGGGSTGGSSTGGPSAPGGGANPAGSAAAGNATNAGGPAPSEESLGPDANRPAPRLGMGISIAPGTSEIPPSVGPPEVFGTGGPERGAGGPTGAESRSEHGRPNDAGGGEGDDATSAGPADSVESPESSAAGDQSATGDSSPDEADASDLGYDEAPIRSTAYDLPGFDAVASLAALAGASLLARRRGRES</sequence>
<dbReference type="RefSeq" id="WP_321169733.1">
    <property type="nucleotide sequence ID" value="NZ_WMEO01000024.1"/>
</dbReference>
<comment type="caution">
    <text evidence="4">The sequence shown here is derived from an EMBL/GenBank/DDBJ whole genome shotgun (WGS) entry which is preliminary data.</text>
</comment>
<keyword evidence="1" id="KW-0732">Signal</keyword>
<evidence type="ECO:0000313" key="5">
    <source>
        <dbReference type="Proteomes" id="UP000460194"/>
    </source>
</evidence>
<dbReference type="Pfam" id="PF18204">
    <property type="entry name" value="PGF-CTERM"/>
    <property type="match status" value="1"/>
</dbReference>
<feature type="compositionally biased region" description="Polar residues" evidence="2">
    <location>
        <begin position="457"/>
        <end position="472"/>
    </location>
</feature>
<proteinExistence type="predicted"/>
<evidence type="ECO:0000256" key="2">
    <source>
        <dbReference type="SAM" id="MobiDB-lite"/>
    </source>
</evidence>